<evidence type="ECO:0008006" key="3">
    <source>
        <dbReference type="Google" id="ProtNLM"/>
    </source>
</evidence>
<name>A0A1M7AWC6_9FIRM</name>
<protein>
    <recommendedName>
        <fullName evidence="3">DUF5050 domain-containing protein</fullName>
    </recommendedName>
</protein>
<accession>A0A1M7AWC6</accession>
<organism evidence="1 2">
    <name type="scientific">Anaerocolumna jejuensis DSM 15929</name>
    <dbReference type="NCBI Taxonomy" id="1121322"/>
    <lineage>
        <taxon>Bacteria</taxon>
        <taxon>Bacillati</taxon>
        <taxon>Bacillota</taxon>
        <taxon>Clostridia</taxon>
        <taxon>Lachnospirales</taxon>
        <taxon>Lachnospiraceae</taxon>
        <taxon>Anaerocolumna</taxon>
    </lineage>
</organism>
<keyword evidence="2" id="KW-1185">Reference proteome</keyword>
<dbReference type="AlphaFoldDB" id="A0A1M7AWC6"/>
<gene>
    <name evidence="1" type="ORF">SAMN02745136_04960</name>
</gene>
<dbReference type="OrthoDB" id="27389at2"/>
<evidence type="ECO:0000313" key="2">
    <source>
        <dbReference type="Proteomes" id="UP000184386"/>
    </source>
</evidence>
<dbReference type="RefSeq" id="WP_073279877.1">
    <property type="nucleotide sequence ID" value="NZ_FRAC01000034.1"/>
</dbReference>
<evidence type="ECO:0000313" key="1">
    <source>
        <dbReference type="EMBL" id="SHL46991.1"/>
    </source>
</evidence>
<dbReference type="EMBL" id="FRAC01000034">
    <property type="protein sequence ID" value="SHL46991.1"/>
    <property type="molecule type" value="Genomic_DNA"/>
</dbReference>
<dbReference type="Proteomes" id="UP000184386">
    <property type="component" value="Unassembled WGS sequence"/>
</dbReference>
<sequence length="221" mass="25212">MNYGTDSSQNYIYKISKNGKTKIRLDKGFNPVVYKNLLYYIKVKEVADNSGITYDIPVGIYKMNLDGSNITGIFDFDSNQQISKMAITNEKIYYEGYDYKGSKNFWKSMNVDGSNTNNLNFAKFNRIVGSDQQKSSQNMIVSANKGVLYKSNKTGGKKIKLVSFKNGRILDFTVLGDYIMVKGYKKEYSSQFKGNLDKAYVYLIKTNGKDQTKVVSWWLGE</sequence>
<dbReference type="SUPFAM" id="SSF69304">
    <property type="entry name" value="Tricorn protease N-terminal domain"/>
    <property type="match status" value="1"/>
</dbReference>
<reference evidence="1 2" key="1">
    <citation type="submission" date="2016-11" db="EMBL/GenBank/DDBJ databases">
        <authorList>
            <person name="Jaros S."/>
            <person name="Januszkiewicz K."/>
            <person name="Wedrychowicz H."/>
        </authorList>
    </citation>
    <scope>NUCLEOTIDE SEQUENCE [LARGE SCALE GENOMIC DNA]</scope>
    <source>
        <strain evidence="1 2">DSM 15929</strain>
    </source>
</reference>
<proteinExistence type="predicted"/>
<dbReference type="STRING" id="1121322.SAMN02745136_04960"/>